<dbReference type="InParanoid" id="F8AC02"/>
<dbReference type="eggNOG" id="COG1853">
    <property type="taxonomic scope" value="Bacteria"/>
</dbReference>
<dbReference type="STRING" id="667014.Thein_1845"/>
<dbReference type="HOGENOM" id="CLU_059021_4_2_0"/>
<reference evidence="3" key="1">
    <citation type="submission" date="2011-04" db="EMBL/GenBank/DDBJ databases">
        <title>The complete genome of Thermodesulfatator indicus DSM 15286.</title>
        <authorList>
            <person name="Lucas S."/>
            <person name="Copeland A."/>
            <person name="Lapidus A."/>
            <person name="Bruce D."/>
            <person name="Goodwin L."/>
            <person name="Pitluck S."/>
            <person name="Peters L."/>
            <person name="Kyrpides N."/>
            <person name="Mavromatis K."/>
            <person name="Pagani I."/>
            <person name="Ivanova N."/>
            <person name="Saunders L."/>
            <person name="Detter J.C."/>
            <person name="Tapia R."/>
            <person name="Han C."/>
            <person name="Land M."/>
            <person name="Hauser L."/>
            <person name="Markowitz V."/>
            <person name="Cheng J.-F."/>
            <person name="Hugenholtz P."/>
            <person name="Woyke T."/>
            <person name="Wu D."/>
            <person name="Spring S."/>
            <person name="Schroeder M."/>
            <person name="Brambilla E."/>
            <person name="Klenk H.-P."/>
            <person name="Eisen J.A."/>
        </authorList>
    </citation>
    <scope>NUCLEOTIDE SEQUENCE [LARGE SCALE GENOMIC DNA]</scope>
    <source>
        <strain evidence="3">DSM 15286 / JCM 11887 / CIR29812</strain>
    </source>
</reference>
<dbReference type="GO" id="GO:0010181">
    <property type="term" value="F:FMN binding"/>
    <property type="evidence" value="ECO:0007669"/>
    <property type="project" value="InterPro"/>
</dbReference>
<dbReference type="GO" id="GO:0016646">
    <property type="term" value="F:oxidoreductase activity, acting on the CH-NH group of donors, NAD or NADP as acceptor"/>
    <property type="evidence" value="ECO:0007669"/>
    <property type="project" value="UniProtKB-ARBA"/>
</dbReference>
<accession>F8AC02</accession>
<dbReference type="FunCoup" id="F8AC02">
    <property type="interactions" value="20"/>
</dbReference>
<dbReference type="InterPro" id="IPR053310">
    <property type="entry name" value="Flavoredoxin-like"/>
</dbReference>
<dbReference type="Gene3D" id="2.30.110.10">
    <property type="entry name" value="Electron Transport, Fmn-binding Protein, Chain A"/>
    <property type="match status" value="1"/>
</dbReference>
<gene>
    <name evidence="2" type="ordered locus">Thein_1845</name>
</gene>
<proteinExistence type="predicted"/>
<evidence type="ECO:0000259" key="1">
    <source>
        <dbReference type="SMART" id="SM00903"/>
    </source>
</evidence>
<dbReference type="AlphaFoldDB" id="F8AC02"/>
<evidence type="ECO:0000313" key="2">
    <source>
        <dbReference type="EMBL" id="AEH45700.1"/>
    </source>
</evidence>
<dbReference type="SMART" id="SM00903">
    <property type="entry name" value="Flavin_Reduct"/>
    <property type="match status" value="1"/>
</dbReference>
<sequence>MGLQSIITKYIPQGVFVVTVREGKIINGMTAAWVGQVSFRPKLLSVSIAPQRYTYDLIKSSGIFCINVLGEGQLELAKHFGFKSGREVNKFEGIDYMSALNGSPVLKDAIAYFECKVFSTCDAGDHVLFIGEVIDHAVLKEGVEPLIFRWDDFFGGRG</sequence>
<dbReference type="PANTHER" id="PTHR43241:SF1">
    <property type="entry name" value="FLAVIN REDUCTASE LIKE DOMAIN-CONTAINING PROTEIN"/>
    <property type="match status" value="1"/>
</dbReference>
<dbReference type="RefSeq" id="WP_013908439.1">
    <property type="nucleotide sequence ID" value="NC_015681.1"/>
</dbReference>
<evidence type="ECO:0000313" key="3">
    <source>
        <dbReference type="Proteomes" id="UP000006793"/>
    </source>
</evidence>
<dbReference type="KEGG" id="tid:Thein_1845"/>
<dbReference type="OrthoDB" id="9794638at2"/>
<dbReference type="InterPro" id="IPR002563">
    <property type="entry name" value="Flavin_Rdtase-like_dom"/>
</dbReference>
<dbReference type="PaxDb" id="667014-Thein_1845"/>
<name>F8AC02_THEID</name>
<dbReference type="EMBL" id="CP002683">
    <property type="protein sequence ID" value="AEH45700.1"/>
    <property type="molecule type" value="Genomic_DNA"/>
</dbReference>
<keyword evidence="3" id="KW-1185">Reference proteome</keyword>
<dbReference type="PATRIC" id="fig|667014.3.peg.1897"/>
<dbReference type="PANTHER" id="PTHR43241">
    <property type="entry name" value="FLAVIN REDUCTASE DOMAIN PROTEIN"/>
    <property type="match status" value="1"/>
</dbReference>
<dbReference type="Pfam" id="PF01613">
    <property type="entry name" value="Flavin_Reduct"/>
    <property type="match status" value="1"/>
</dbReference>
<feature type="domain" description="Flavin reductase like" evidence="1">
    <location>
        <begin position="11"/>
        <end position="155"/>
    </location>
</feature>
<reference evidence="2 3" key="2">
    <citation type="journal article" date="2012" name="Stand. Genomic Sci.">
        <title>Complete genome sequence of the thermophilic sulfate-reducing ocean bacterium Thermodesulfatator indicus type strain (CIR29812(T)).</title>
        <authorList>
            <person name="Anderson I."/>
            <person name="Saunders E."/>
            <person name="Lapidus A."/>
            <person name="Nolan M."/>
            <person name="Lucas S."/>
            <person name="Tice H."/>
            <person name="Del Rio T.G."/>
            <person name="Cheng J.F."/>
            <person name="Han C."/>
            <person name="Tapia R."/>
            <person name="Goodwin L.A."/>
            <person name="Pitluck S."/>
            <person name="Liolios K."/>
            <person name="Mavromatis K."/>
            <person name="Pagani I."/>
            <person name="Ivanova N."/>
            <person name="Mikhailova N."/>
            <person name="Pati A."/>
            <person name="Chen A."/>
            <person name="Palaniappan K."/>
            <person name="Land M."/>
            <person name="Hauser L."/>
            <person name="Jeffries C.D."/>
            <person name="Chang Y.J."/>
            <person name="Brambilla E.M."/>
            <person name="Rohde M."/>
            <person name="Spring S."/>
            <person name="Goker M."/>
            <person name="Detter J.C."/>
            <person name="Woyke T."/>
            <person name="Bristow J."/>
            <person name="Eisen J.A."/>
            <person name="Markowitz V."/>
            <person name="Hugenholtz P."/>
            <person name="Kyrpides N.C."/>
            <person name="Klenk H.P."/>
        </authorList>
    </citation>
    <scope>NUCLEOTIDE SEQUENCE [LARGE SCALE GENOMIC DNA]</scope>
    <source>
        <strain evidence="3">DSM 15286 / JCM 11887 / CIR29812</strain>
    </source>
</reference>
<protein>
    <submittedName>
        <fullName evidence="2">Flavin reductase domain protein FMN-binding protein</fullName>
    </submittedName>
</protein>
<organism evidence="2 3">
    <name type="scientific">Thermodesulfatator indicus (strain DSM 15286 / JCM 11887 / CIR29812)</name>
    <dbReference type="NCBI Taxonomy" id="667014"/>
    <lineage>
        <taxon>Bacteria</taxon>
        <taxon>Pseudomonadati</taxon>
        <taxon>Thermodesulfobacteriota</taxon>
        <taxon>Thermodesulfobacteria</taxon>
        <taxon>Thermodesulfobacteriales</taxon>
        <taxon>Thermodesulfatatoraceae</taxon>
        <taxon>Thermodesulfatator</taxon>
    </lineage>
</organism>
<dbReference type="InterPro" id="IPR012349">
    <property type="entry name" value="Split_barrel_FMN-bd"/>
</dbReference>
<dbReference type="Proteomes" id="UP000006793">
    <property type="component" value="Chromosome"/>
</dbReference>
<dbReference type="SUPFAM" id="SSF50475">
    <property type="entry name" value="FMN-binding split barrel"/>
    <property type="match status" value="1"/>
</dbReference>